<sequence length="263" mass="30000">MTQFIYKLIMLTLIVGTMATGSKTPTQEHTKIYKVLKVQDSLLFERSFNKCETQYLQQLIAEDFEFYHDIGGIETSKEGFIKTMKNGICNPKNQTKSRRELVKESLEVFPLKSNGEVYGALQNGIHKFYETTNGKEVAGSIAKFSHLWILDNDTWLLKRVISYDHQMQNSNLQESAEVSDDILDTYIGQYEAQDSGLVIVSRTENGLHINAGGMNADIHPKSERLFVHQQSPLSFEFVADNHGVITKFIVREHDNIVEEAFKL</sequence>
<dbReference type="RefSeq" id="WP_248413784.1">
    <property type="nucleotide sequence ID" value="NZ_JALPQF010000019.1"/>
</dbReference>
<evidence type="ECO:0000313" key="2">
    <source>
        <dbReference type="Proteomes" id="UP001203687"/>
    </source>
</evidence>
<dbReference type="InterPro" id="IPR032710">
    <property type="entry name" value="NTF2-like_dom_sf"/>
</dbReference>
<gene>
    <name evidence="1" type="ORF">MUY34_15515</name>
</gene>
<name>A0ABT0HCF9_9FLAO</name>
<dbReference type="SUPFAM" id="SSF54427">
    <property type="entry name" value="NTF2-like"/>
    <property type="match status" value="1"/>
</dbReference>
<dbReference type="EMBL" id="JALPQF010000019">
    <property type="protein sequence ID" value="MCK8482043.1"/>
    <property type="molecule type" value="Genomic_DNA"/>
</dbReference>
<reference evidence="1" key="1">
    <citation type="submission" date="2022-04" db="EMBL/GenBank/DDBJ databases">
        <authorList>
            <person name="Ren T."/>
        </authorList>
    </citation>
    <scope>NUCLEOTIDE SEQUENCE</scope>
    <source>
        <strain evidence="1">F63249</strain>
    </source>
</reference>
<evidence type="ECO:0000313" key="1">
    <source>
        <dbReference type="EMBL" id="MCK8482043.1"/>
    </source>
</evidence>
<organism evidence="1 2">
    <name type="scientific">Psychroserpens algicola</name>
    <dbReference type="NCBI Taxonomy" id="1719034"/>
    <lineage>
        <taxon>Bacteria</taxon>
        <taxon>Pseudomonadati</taxon>
        <taxon>Bacteroidota</taxon>
        <taxon>Flavobacteriia</taxon>
        <taxon>Flavobacteriales</taxon>
        <taxon>Flavobacteriaceae</taxon>
        <taxon>Psychroserpens</taxon>
    </lineage>
</organism>
<protein>
    <submittedName>
        <fullName evidence="1">Nuclear transport factor 2 family protein</fullName>
    </submittedName>
</protein>
<dbReference type="Proteomes" id="UP001203687">
    <property type="component" value="Unassembled WGS sequence"/>
</dbReference>
<proteinExistence type="predicted"/>
<keyword evidence="2" id="KW-1185">Reference proteome</keyword>
<comment type="caution">
    <text evidence="1">The sequence shown here is derived from an EMBL/GenBank/DDBJ whole genome shotgun (WGS) entry which is preliminary data.</text>
</comment>
<accession>A0ABT0HCF9</accession>